<feature type="signal peptide" evidence="1">
    <location>
        <begin position="1"/>
        <end position="24"/>
    </location>
</feature>
<dbReference type="VEuPathDB" id="FungiDB:PLEOSDRAFT_1105289"/>
<dbReference type="EMBL" id="KL198009">
    <property type="protein sequence ID" value="KDQ26385.1"/>
    <property type="molecule type" value="Genomic_DNA"/>
</dbReference>
<reference evidence="3" key="1">
    <citation type="journal article" date="2014" name="Proc. Natl. Acad. Sci. U.S.A.">
        <title>Extensive sampling of basidiomycete genomes demonstrates inadequacy of the white-rot/brown-rot paradigm for wood decay fungi.</title>
        <authorList>
            <person name="Riley R."/>
            <person name="Salamov A.A."/>
            <person name="Brown D.W."/>
            <person name="Nagy L.G."/>
            <person name="Floudas D."/>
            <person name="Held B.W."/>
            <person name="Levasseur A."/>
            <person name="Lombard V."/>
            <person name="Morin E."/>
            <person name="Otillar R."/>
            <person name="Lindquist E.A."/>
            <person name="Sun H."/>
            <person name="LaButti K.M."/>
            <person name="Schmutz J."/>
            <person name="Jabbour D."/>
            <person name="Luo H."/>
            <person name="Baker S.E."/>
            <person name="Pisabarro A.G."/>
            <person name="Walton J.D."/>
            <person name="Blanchette R.A."/>
            <person name="Henrissat B."/>
            <person name="Martin F."/>
            <person name="Cullen D."/>
            <person name="Hibbett D.S."/>
            <person name="Grigoriev I.V."/>
        </authorList>
    </citation>
    <scope>NUCLEOTIDE SEQUENCE [LARGE SCALE GENOMIC DNA]</scope>
    <source>
        <strain evidence="3">PC15</strain>
    </source>
</reference>
<sequence length="190" mass="20990">MLARITSLAALALLLLSSASSTMAAVVSRRHDTGTGVDTFNTTELYPRYDNGTHMETLEDRSPALIASMALEGVNMIISGIQGAINADKDARGKFTSSLVSEMRKKYPKFNWIICHTKHETKFEGKKGKEWDHRHQEFDIKLGGTIGYEIYNLGAGEFIRKGDGGFLNWAYIGNVASKSGDGKKIKFNRP</sequence>
<evidence type="ECO:0000313" key="3">
    <source>
        <dbReference type="Proteomes" id="UP000027073"/>
    </source>
</evidence>
<evidence type="ECO:0000313" key="2">
    <source>
        <dbReference type="EMBL" id="KDQ26385.1"/>
    </source>
</evidence>
<dbReference type="AlphaFoldDB" id="A0A067NHF9"/>
<dbReference type="Proteomes" id="UP000027073">
    <property type="component" value="Unassembled WGS sequence"/>
</dbReference>
<keyword evidence="1" id="KW-0732">Signal</keyword>
<proteinExistence type="predicted"/>
<organism evidence="2 3">
    <name type="scientific">Pleurotus ostreatus (strain PC15)</name>
    <name type="common">Oyster mushroom</name>
    <dbReference type="NCBI Taxonomy" id="1137138"/>
    <lineage>
        <taxon>Eukaryota</taxon>
        <taxon>Fungi</taxon>
        <taxon>Dikarya</taxon>
        <taxon>Basidiomycota</taxon>
        <taxon>Agaricomycotina</taxon>
        <taxon>Agaricomycetes</taxon>
        <taxon>Agaricomycetidae</taxon>
        <taxon>Agaricales</taxon>
        <taxon>Pleurotineae</taxon>
        <taxon>Pleurotaceae</taxon>
        <taxon>Pleurotus</taxon>
    </lineage>
</organism>
<name>A0A067NHF9_PLEO1</name>
<protein>
    <submittedName>
        <fullName evidence="2">Uncharacterized protein</fullName>
    </submittedName>
</protein>
<dbReference type="InParanoid" id="A0A067NHF9"/>
<dbReference type="OrthoDB" id="3685327at2759"/>
<accession>A0A067NHF9</accession>
<evidence type="ECO:0000256" key="1">
    <source>
        <dbReference type="SAM" id="SignalP"/>
    </source>
</evidence>
<feature type="chain" id="PRO_5001642285" evidence="1">
    <location>
        <begin position="25"/>
        <end position="190"/>
    </location>
</feature>
<dbReference type="HOGENOM" id="CLU_118201_0_0_1"/>
<dbReference type="STRING" id="1137138.A0A067NHF9"/>
<gene>
    <name evidence="2" type="ORF">PLEOSDRAFT_1105289</name>
</gene>